<name>A0ABQ8I6W5_9ROSI</name>
<gene>
    <name evidence="2" type="ORF">JRO89_XS04G0233600</name>
</gene>
<comment type="caution">
    <text evidence="2">The sequence shown here is derived from an EMBL/GenBank/DDBJ whole genome shotgun (WGS) entry which is preliminary data.</text>
</comment>
<evidence type="ECO:0000313" key="2">
    <source>
        <dbReference type="EMBL" id="KAH7572291.1"/>
    </source>
</evidence>
<dbReference type="Proteomes" id="UP000827721">
    <property type="component" value="Unassembled WGS sequence"/>
</dbReference>
<dbReference type="EMBL" id="JAFEMO010000004">
    <property type="protein sequence ID" value="KAH7572291.1"/>
    <property type="molecule type" value="Genomic_DNA"/>
</dbReference>
<evidence type="ECO:0000256" key="1">
    <source>
        <dbReference type="SAM" id="MobiDB-lite"/>
    </source>
</evidence>
<evidence type="ECO:0000313" key="3">
    <source>
        <dbReference type="Proteomes" id="UP000827721"/>
    </source>
</evidence>
<sequence>MLLRNSISSTKKFFHKTLKSFKSLFSGDHYERLPQTPPYNNPYSYNATLGIDNMNIQTSYKDLDRFYTDFTNHWQSDKEKTNKRSSNKKDTMSSSSSPTKQERENLNGSFRTFAKASPAKNHYNNDEIQRRGNHHQYYKIKNVGKRQEDSCSNTGTREERSCLLAEKLRELEMMDMSNVDHLLDIEEVLHYYSRLTCPAYLEIVDRFFMEMYAEFLAPYSSTASSHISSRPKLRSVRS</sequence>
<evidence type="ECO:0008006" key="4">
    <source>
        <dbReference type="Google" id="ProtNLM"/>
    </source>
</evidence>
<feature type="compositionally biased region" description="Basic and acidic residues" evidence="1">
    <location>
        <begin position="76"/>
        <end position="91"/>
    </location>
</feature>
<organism evidence="2 3">
    <name type="scientific">Xanthoceras sorbifolium</name>
    <dbReference type="NCBI Taxonomy" id="99658"/>
    <lineage>
        <taxon>Eukaryota</taxon>
        <taxon>Viridiplantae</taxon>
        <taxon>Streptophyta</taxon>
        <taxon>Embryophyta</taxon>
        <taxon>Tracheophyta</taxon>
        <taxon>Spermatophyta</taxon>
        <taxon>Magnoliopsida</taxon>
        <taxon>eudicotyledons</taxon>
        <taxon>Gunneridae</taxon>
        <taxon>Pentapetalae</taxon>
        <taxon>rosids</taxon>
        <taxon>malvids</taxon>
        <taxon>Sapindales</taxon>
        <taxon>Sapindaceae</taxon>
        <taxon>Xanthoceroideae</taxon>
        <taxon>Xanthoceras</taxon>
    </lineage>
</organism>
<reference evidence="2 3" key="1">
    <citation type="submission" date="2021-02" db="EMBL/GenBank/DDBJ databases">
        <title>Plant Genome Project.</title>
        <authorList>
            <person name="Zhang R.-G."/>
        </authorList>
    </citation>
    <scope>NUCLEOTIDE SEQUENCE [LARGE SCALE GENOMIC DNA]</scope>
    <source>
        <tissue evidence="2">Leaves</tissue>
    </source>
</reference>
<feature type="region of interest" description="Disordered" evidence="1">
    <location>
        <begin position="76"/>
        <end position="106"/>
    </location>
</feature>
<accession>A0ABQ8I6W5</accession>
<dbReference type="PANTHER" id="PTHR35461:SF3">
    <property type="entry name" value="OVATE DOMAIN-CONTAINING PROTEIN"/>
    <property type="match status" value="1"/>
</dbReference>
<proteinExistence type="predicted"/>
<protein>
    <recommendedName>
        <fullName evidence="4">OVATE domain-containing protein</fullName>
    </recommendedName>
</protein>
<dbReference type="PANTHER" id="PTHR35461">
    <property type="entry name" value="BNAANNG14610D PROTEIN"/>
    <property type="match status" value="1"/>
</dbReference>
<keyword evidence="3" id="KW-1185">Reference proteome</keyword>